<keyword evidence="4 7" id="KW-0812">Transmembrane</keyword>
<accession>F9Y9H8</accession>
<keyword evidence="3" id="KW-1003">Cell membrane</keyword>
<evidence type="ECO:0000256" key="1">
    <source>
        <dbReference type="ARBA" id="ARBA00004651"/>
    </source>
</evidence>
<keyword evidence="10" id="KW-1185">Reference proteome</keyword>
<evidence type="ECO:0000256" key="3">
    <source>
        <dbReference type="ARBA" id="ARBA00022475"/>
    </source>
</evidence>
<dbReference type="Proteomes" id="UP000000692">
    <property type="component" value="Chromosome"/>
</dbReference>
<name>F9Y9H8_KETVW</name>
<dbReference type="AlphaFoldDB" id="F9Y9H8"/>
<comment type="subcellular location">
    <subcellularLocation>
        <location evidence="1 7">Cell membrane</location>
        <topology evidence="1 7">Multi-pass membrane protein</topology>
    </subcellularLocation>
</comment>
<feature type="domain" description="ABC transmembrane type-1" evidence="8">
    <location>
        <begin position="97"/>
        <end position="327"/>
    </location>
</feature>
<feature type="transmembrane region" description="Helical" evidence="7">
    <location>
        <begin position="259"/>
        <end position="284"/>
    </location>
</feature>
<sequence length="341" mass="37130">MEFLAFLVRRLLWSLLVLFGLSVIIFTIARVVPGDPARMALGPTASADQVLALQERLGLNLPLYEQYVRFISGLFQGDLGLSLLTQRAVSLDIAAAFPATLELVLVTILLAFAFGVPLGVVAAHWKDRWPDNLVRAIAIVSAVMPSFLIALLLQLLAGYVLKGFPTTGRLPMGLEFNADITGLLLIDGLLRGRLDVVAEAARHVIFPATALALATMGQIARITRASMIDVSRQDYMEASRAFGVPSFLRMFKYQLRPSFVPPLTILGLEFASLIGGAFVVELIFAWPGMAAYGLRAITQKDLNAIMAVVMVSGLFFVIVNLLIDILVGIVDPRIRIRGKRA</sequence>
<comment type="similarity">
    <text evidence="7">Belongs to the binding-protein-dependent transport system permease family.</text>
</comment>
<evidence type="ECO:0000256" key="7">
    <source>
        <dbReference type="RuleBase" id="RU363032"/>
    </source>
</evidence>
<reference evidence="9 10" key="1">
    <citation type="journal article" date="2011" name="J. Bacteriol.">
        <title>Complete genome sequence of the industrial strain Ketogulonicigenium vulgare WSH-001.</title>
        <authorList>
            <person name="Liu L."/>
            <person name="Li Y."/>
            <person name="Zhang J."/>
            <person name="Zhou Z."/>
            <person name="Liu J."/>
            <person name="Li X."/>
            <person name="Zhou J."/>
            <person name="Du G."/>
            <person name="Wang L."/>
            <person name="Chen J."/>
        </authorList>
    </citation>
    <scope>NUCLEOTIDE SEQUENCE [LARGE SCALE GENOMIC DNA]</scope>
    <source>
        <strain evidence="9 10">WSH-001</strain>
    </source>
</reference>
<dbReference type="GO" id="GO:0055085">
    <property type="term" value="P:transmembrane transport"/>
    <property type="evidence" value="ECO:0007669"/>
    <property type="project" value="InterPro"/>
</dbReference>
<feature type="transmembrane region" description="Helical" evidence="7">
    <location>
        <begin position="12"/>
        <end position="32"/>
    </location>
</feature>
<dbReference type="CDD" id="cd06261">
    <property type="entry name" value="TM_PBP2"/>
    <property type="match status" value="1"/>
</dbReference>
<feature type="transmembrane region" description="Helical" evidence="7">
    <location>
        <begin position="137"/>
        <end position="161"/>
    </location>
</feature>
<organism evidence="9 10">
    <name type="scientific">Ketogulonicigenium vulgare (strain WSH-001)</name>
    <dbReference type="NCBI Taxonomy" id="759362"/>
    <lineage>
        <taxon>Bacteria</taxon>
        <taxon>Pseudomonadati</taxon>
        <taxon>Pseudomonadota</taxon>
        <taxon>Alphaproteobacteria</taxon>
        <taxon>Rhodobacterales</taxon>
        <taxon>Roseobacteraceae</taxon>
        <taxon>Ketogulonicigenium</taxon>
    </lineage>
</organism>
<dbReference type="InterPro" id="IPR035906">
    <property type="entry name" value="MetI-like_sf"/>
</dbReference>
<dbReference type="PROSITE" id="PS50928">
    <property type="entry name" value="ABC_TM1"/>
    <property type="match status" value="1"/>
</dbReference>
<feature type="transmembrane region" description="Helical" evidence="7">
    <location>
        <begin position="103"/>
        <end position="125"/>
    </location>
</feature>
<dbReference type="OrthoDB" id="9807402at2"/>
<dbReference type="PANTHER" id="PTHR43163">
    <property type="entry name" value="DIPEPTIDE TRANSPORT SYSTEM PERMEASE PROTEIN DPPB-RELATED"/>
    <property type="match status" value="1"/>
</dbReference>
<keyword evidence="5 7" id="KW-1133">Transmembrane helix</keyword>
<dbReference type="Pfam" id="PF19300">
    <property type="entry name" value="BPD_transp_1_N"/>
    <property type="match status" value="1"/>
</dbReference>
<proteinExistence type="inferred from homology"/>
<dbReference type="PANTHER" id="PTHR43163:SF6">
    <property type="entry name" value="DIPEPTIDE TRANSPORT SYSTEM PERMEASE PROTEIN DPPB-RELATED"/>
    <property type="match status" value="1"/>
</dbReference>
<evidence type="ECO:0000259" key="8">
    <source>
        <dbReference type="PROSITE" id="PS50928"/>
    </source>
</evidence>
<dbReference type="EMBL" id="CP002018">
    <property type="protein sequence ID" value="AEM40160.1"/>
    <property type="molecule type" value="Genomic_DNA"/>
</dbReference>
<dbReference type="Pfam" id="PF00528">
    <property type="entry name" value="BPD_transp_1"/>
    <property type="match status" value="1"/>
</dbReference>
<evidence type="ECO:0000256" key="2">
    <source>
        <dbReference type="ARBA" id="ARBA00022448"/>
    </source>
</evidence>
<feature type="transmembrane region" description="Helical" evidence="7">
    <location>
        <begin position="304"/>
        <end position="330"/>
    </location>
</feature>
<dbReference type="GO" id="GO:0005886">
    <property type="term" value="C:plasma membrane"/>
    <property type="evidence" value="ECO:0007669"/>
    <property type="project" value="UniProtKB-SubCell"/>
</dbReference>
<evidence type="ECO:0000256" key="6">
    <source>
        <dbReference type="ARBA" id="ARBA00023136"/>
    </source>
</evidence>
<dbReference type="PATRIC" id="fig|759362.5.peg.334"/>
<dbReference type="Gene3D" id="1.10.3720.10">
    <property type="entry name" value="MetI-like"/>
    <property type="match status" value="1"/>
</dbReference>
<dbReference type="RefSeq" id="WP_013383586.1">
    <property type="nucleotide sequence ID" value="NC_017384.1"/>
</dbReference>
<dbReference type="HOGENOM" id="CLU_036879_0_3_5"/>
<gene>
    <name evidence="9" type="primary">dppBf</name>
    <name evidence="9" type="ordered locus">KVU_0321</name>
</gene>
<dbReference type="InterPro" id="IPR045621">
    <property type="entry name" value="BPD_transp_1_N"/>
</dbReference>
<evidence type="ECO:0000313" key="9">
    <source>
        <dbReference type="EMBL" id="AEM40160.1"/>
    </source>
</evidence>
<dbReference type="InterPro" id="IPR000515">
    <property type="entry name" value="MetI-like"/>
</dbReference>
<evidence type="ECO:0000313" key="10">
    <source>
        <dbReference type="Proteomes" id="UP000000692"/>
    </source>
</evidence>
<dbReference type="eggNOG" id="COG0601">
    <property type="taxonomic scope" value="Bacteria"/>
</dbReference>
<keyword evidence="2 7" id="KW-0813">Transport</keyword>
<keyword evidence="6 7" id="KW-0472">Membrane</keyword>
<evidence type="ECO:0000256" key="5">
    <source>
        <dbReference type="ARBA" id="ARBA00022989"/>
    </source>
</evidence>
<dbReference type="SUPFAM" id="SSF161098">
    <property type="entry name" value="MetI-like"/>
    <property type="match status" value="1"/>
</dbReference>
<protein>
    <submittedName>
        <fullName evidence="9">Dipeptide transport system permease protein</fullName>
    </submittedName>
</protein>
<dbReference type="KEGG" id="kvl:KVU_0321"/>
<evidence type="ECO:0000256" key="4">
    <source>
        <dbReference type="ARBA" id="ARBA00022692"/>
    </source>
</evidence>